<dbReference type="InterPro" id="IPR038727">
    <property type="entry name" value="NadR/Ttd14_AAA_dom"/>
</dbReference>
<sequence length="178" mass="20919">MLSIVISGPEASGKSTLSNQLADAFNGLAIPEYARDYVSRLNRKYTFSDVETIARRQIFIYKKLQNRYRENNLPVFFDTFLIITKIWFQDVFGCCPVWLHEEILQTKPDLVLLCSPDLEWNDDGVRENGTRRDYFYNCYAESLEYYKIPWFKVYGQGNDRKDLAIKIVNSFLTKPQIK</sequence>
<dbReference type="EMBL" id="SLWK01000015">
    <property type="protein sequence ID" value="TCO05956.1"/>
    <property type="molecule type" value="Genomic_DNA"/>
</dbReference>
<evidence type="ECO:0000313" key="2">
    <source>
        <dbReference type="EMBL" id="TCO05956.1"/>
    </source>
</evidence>
<keyword evidence="2" id="KW-0808">Transferase</keyword>
<keyword evidence="2" id="KW-0418">Kinase</keyword>
<dbReference type="InterPro" id="IPR027417">
    <property type="entry name" value="P-loop_NTPase"/>
</dbReference>
<dbReference type="OrthoDB" id="9151999at2"/>
<comment type="caution">
    <text evidence="2">The sequence shown here is derived from an EMBL/GenBank/DDBJ whole genome shotgun (WGS) entry which is preliminary data.</text>
</comment>
<dbReference type="InterPro" id="IPR052735">
    <property type="entry name" value="NAD_biosynth-regulator"/>
</dbReference>
<proteinExistence type="predicted"/>
<dbReference type="Proteomes" id="UP000295221">
    <property type="component" value="Unassembled WGS sequence"/>
</dbReference>
<dbReference type="SUPFAM" id="SSF52540">
    <property type="entry name" value="P-loop containing nucleoside triphosphate hydrolases"/>
    <property type="match status" value="1"/>
</dbReference>
<dbReference type="PANTHER" id="PTHR37512:SF1">
    <property type="entry name" value="NADR_TTD14 AAA DOMAIN-CONTAINING PROTEIN"/>
    <property type="match status" value="1"/>
</dbReference>
<dbReference type="Gene3D" id="3.40.50.300">
    <property type="entry name" value="P-loop containing nucleotide triphosphate hydrolases"/>
    <property type="match status" value="1"/>
</dbReference>
<feature type="domain" description="NadR/Ttd14 AAA" evidence="1">
    <location>
        <begin position="4"/>
        <end position="160"/>
    </location>
</feature>
<reference evidence="2 3" key="1">
    <citation type="submission" date="2019-03" db="EMBL/GenBank/DDBJ databases">
        <title>Genomic Encyclopedia of Type Strains, Phase IV (KMG-IV): sequencing the most valuable type-strain genomes for metagenomic binning, comparative biology and taxonomic classification.</title>
        <authorList>
            <person name="Goeker M."/>
        </authorList>
    </citation>
    <scope>NUCLEOTIDE SEQUENCE [LARGE SCALE GENOMIC DNA]</scope>
    <source>
        <strain evidence="2 3">DSM 24179</strain>
    </source>
</reference>
<dbReference type="AlphaFoldDB" id="A0A4R2GD48"/>
<evidence type="ECO:0000313" key="3">
    <source>
        <dbReference type="Proteomes" id="UP000295221"/>
    </source>
</evidence>
<name>A0A4R2GD48_9BACT</name>
<organism evidence="2 3">
    <name type="scientific">Natronoflexus pectinivorans</name>
    <dbReference type="NCBI Taxonomy" id="682526"/>
    <lineage>
        <taxon>Bacteria</taxon>
        <taxon>Pseudomonadati</taxon>
        <taxon>Bacteroidota</taxon>
        <taxon>Bacteroidia</taxon>
        <taxon>Marinilabiliales</taxon>
        <taxon>Marinilabiliaceae</taxon>
        <taxon>Natronoflexus</taxon>
    </lineage>
</organism>
<dbReference type="GO" id="GO:0016301">
    <property type="term" value="F:kinase activity"/>
    <property type="evidence" value="ECO:0007669"/>
    <property type="project" value="UniProtKB-KW"/>
</dbReference>
<keyword evidence="3" id="KW-1185">Reference proteome</keyword>
<accession>A0A4R2GD48</accession>
<evidence type="ECO:0000259" key="1">
    <source>
        <dbReference type="Pfam" id="PF13521"/>
    </source>
</evidence>
<gene>
    <name evidence="2" type="ORF">EV194_1154</name>
</gene>
<dbReference type="Pfam" id="PF13521">
    <property type="entry name" value="AAA_28"/>
    <property type="match status" value="1"/>
</dbReference>
<dbReference type="RefSeq" id="WP_132434897.1">
    <property type="nucleotide sequence ID" value="NZ_SLWK01000015.1"/>
</dbReference>
<protein>
    <submittedName>
        <fullName evidence="2">Nicotinamide riboside kinase</fullName>
    </submittedName>
</protein>
<dbReference type="PANTHER" id="PTHR37512">
    <property type="entry name" value="TRIFUNCTIONAL NAD BIOSYNTHESIS/REGULATOR PROTEIN NADR"/>
    <property type="match status" value="1"/>
</dbReference>